<evidence type="ECO:0000256" key="5">
    <source>
        <dbReference type="ARBA" id="ARBA00023136"/>
    </source>
</evidence>
<dbReference type="EMBL" id="LDJM01000011">
    <property type="protein sequence ID" value="KRG78307.1"/>
    <property type="molecule type" value="Genomic_DNA"/>
</dbReference>
<feature type="transmembrane region" description="Helical" evidence="6">
    <location>
        <begin position="7"/>
        <end position="27"/>
    </location>
</feature>
<evidence type="ECO:0000256" key="2">
    <source>
        <dbReference type="ARBA" id="ARBA00009399"/>
    </source>
</evidence>
<protein>
    <recommendedName>
        <fullName evidence="7">GtrA/DPMS transmembrane domain-containing protein</fullName>
    </recommendedName>
</protein>
<feature type="transmembrane region" description="Helical" evidence="6">
    <location>
        <begin position="33"/>
        <end position="53"/>
    </location>
</feature>
<keyword evidence="4 6" id="KW-1133">Transmembrane helix</keyword>
<comment type="similarity">
    <text evidence="2">Belongs to the GtrA family.</text>
</comment>
<dbReference type="STRING" id="336566.ABB30_04460"/>
<accession>A0A0R0DKU4</accession>
<dbReference type="PATRIC" id="fig|336566.3.peg.227"/>
<dbReference type="Pfam" id="PF04138">
    <property type="entry name" value="GtrA_DPMS_TM"/>
    <property type="match status" value="1"/>
</dbReference>
<evidence type="ECO:0000313" key="9">
    <source>
        <dbReference type="Proteomes" id="UP000050956"/>
    </source>
</evidence>
<comment type="caution">
    <text evidence="8">The sequence shown here is derived from an EMBL/GenBank/DDBJ whole genome shotgun (WGS) entry which is preliminary data.</text>
</comment>
<reference evidence="8 9" key="1">
    <citation type="submission" date="2015-05" db="EMBL/GenBank/DDBJ databases">
        <title>Genome sequencing and analysis of members of genus Stenotrophomonas.</title>
        <authorList>
            <person name="Patil P.P."/>
            <person name="Midha S."/>
            <person name="Patil P.B."/>
        </authorList>
    </citation>
    <scope>NUCLEOTIDE SEQUENCE [LARGE SCALE GENOMIC DNA]</scope>
    <source>
        <strain evidence="8 9">DSM 24757</strain>
    </source>
</reference>
<dbReference type="PANTHER" id="PTHR38459">
    <property type="entry name" value="PROPHAGE BACTOPRENOL-LINKED GLUCOSE TRANSLOCASE HOMOLOG"/>
    <property type="match status" value="1"/>
</dbReference>
<feature type="domain" description="GtrA/DPMS transmembrane" evidence="7">
    <location>
        <begin position="10"/>
        <end position="126"/>
    </location>
</feature>
<dbReference type="InterPro" id="IPR051401">
    <property type="entry name" value="GtrA_CellWall_Glycosyl"/>
</dbReference>
<feature type="transmembrane region" description="Helical" evidence="6">
    <location>
        <begin position="73"/>
        <end position="90"/>
    </location>
</feature>
<dbReference type="GO" id="GO:0000271">
    <property type="term" value="P:polysaccharide biosynthetic process"/>
    <property type="evidence" value="ECO:0007669"/>
    <property type="project" value="InterPro"/>
</dbReference>
<name>A0A0R0DKU4_9GAMM</name>
<sequence length="133" mass="14524">MNLPRQLLAYTGIGALQWLIDTAVMIGSSHLGLQVGLATVAGRLSGAAIGYALNGRYTFAHGAGGHRLHRTSLRRFITFWLLATVLSALLLEGIDHYLGLHASWLCKPLVDIGFAAAGFIAARHWIYRDHHPR</sequence>
<keyword evidence="3 6" id="KW-0812">Transmembrane</keyword>
<feature type="transmembrane region" description="Helical" evidence="6">
    <location>
        <begin position="102"/>
        <end position="126"/>
    </location>
</feature>
<evidence type="ECO:0000256" key="1">
    <source>
        <dbReference type="ARBA" id="ARBA00004141"/>
    </source>
</evidence>
<dbReference type="GO" id="GO:0005886">
    <property type="term" value="C:plasma membrane"/>
    <property type="evidence" value="ECO:0007669"/>
    <property type="project" value="TreeGrafter"/>
</dbReference>
<proteinExistence type="inferred from homology"/>
<dbReference type="Proteomes" id="UP000050956">
    <property type="component" value="Unassembled WGS sequence"/>
</dbReference>
<gene>
    <name evidence="8" type="ORF">ABB30_04460</name>
</gene>
<evidence type="ECO:0000313" key="8">
    <source>
        <dbReference type="EMBL" id="KRG78307.1"/>
    </source>
</evidence>
<dbReference type="AlphaFoldDB" id="A0A0R0DKU4"/>
<dbReference type="RefSeq" id="WP_057637107.1">
    <property type="nucleotide sequence ID" value="NZ_LDJM01000011.1"/>
</dbReference>
<keyword evidence="9" id="KW-1185">Reference proteome</keyword>
<evidence type="ECO:0000256" key="4">
    <source>
        <dbReference type="ARBA" id="ARBA00022989"/>
    </source>
</evidence>
<keyword evidence="5 6" id="KW-0472">Membrane</keyword>
<dbReference type="InterPro" id="IPR007267">
    <property type="entry name" value="GtrA_DPMS_TM"/>
</dbReference>
<dbReference type="PANTHER" id="PTHR38459:SF1">
    <property type="entry name" value="PROPHAGE BACTOPRENOL-LINKED GLUCOSE TRANSLOCASE HOMOLOG"/>
    <property type="match status" value="1"/>
</dbReference>
<evidence type="ECO:0000256" key="3">
    <source>
        <dbReference type="ARBA" id="ARBA00022692"/>
    </source>
</evidence>
<evidence type="ECO:0000256" key="6">
    <source>
        <dbReference type="SAM" id="Phobius"/>
    </source>
</evidence>
<comment type="subcellular location">
    <subcellularLocation>
        <location evidence="1">Membrane</location>
        <topology evidence="1">Multi-pass membrane protein</topology>
    </subcellularLocation>
</comment>
<organism evidence="8 9">
    <name type="scientific">Stenotrophomonas ginsengisoli</name>
    <dbReference type="NCBI Taxonomy" id="336566"/>
    <lineage>
        <taxon>Bacteria</taxon>
        <taxon>Pseudomonadati</taxon>
        <taxon>Pseudomonadota</taxon>
        <taxon>Gammaproteobacteria</taxon>
        <taxon>Lysobacterales</taxon>
        <taxon>Lysobacteraceae</taxon>
        <taxon>Stenotrophomonas</taxon>
    </lineage>
</organism>
<evidence type="ECO:0000259" key="7">
    <source>
        <dbReference type="Pfam" id="PF04138"/>
    </source>
</evidence>